<gene>
    <name evidence="3" type="ORF">UU78_C0056G0006</name>
</gene>
<dbReference type="PATRIC" id="fig|1618487.3.peg.732"/>
<evidence type="ECO:0000259" key="2">
    <source>
        <dbReference type="Pfam" id="PF13635"/>
    </source>
</evidence>
<dbReference type="InterPro" id="IPR041682">
    <property type="entry name" value="AAA_14"/>
</dbReference>
<feature type="domain" description="AAA" evidence="1">
    <location>
        <begin position="18"/>
        <end position="148"/>
    </location>
</feature>
<name>A0A0G0X8F4_9BACT</name>
<dbReference type="AlphaFoldDB" id="A0A0G0X8F4"/>
<dbReference type="Gene3D" id="3.40.50.300">
    <property type="entry name" value="P-loop containing nucleotide triphosphate hydrolases"/>
    <property type="match status" value="1"/>
</dbReference>
<dbReference type="Pfam" id="PF13173">
    <property type="entry name" value="AAA_14"/>
    <property type="match status" value="1"/>
</dbReference>
<dbReference type="SUPFAM" id="SSF52540">
    <property type="entry name" value="P-loop containing nucleoside triphosphate hydrolases"/>
    <property type="match status" value="1"/>
</dbReference>
<feature type="domain" description="DUF4143" evidence="2">
    <location>
        <begin position="211"/>
        <end position="350"/>
    </location>
</feature>
<sequence length="401" mass="46260">MIVKRKLFSEVEKYLEDKQAIVVTGMRRVGKTTLLTYFFDKIASQNKIYLDLEDPLNRAIFDSENYEEIKAELTRRGLDFSGKAYVFLDEIQYASNIPSVVKYLYDHYSVKFLLTGSASFYLKNLFSESLAGRKVVFEMFPLDFEEFLQFKNVSYTPPAFAETVSQTTHLFFSPFVSEYLRWGGMPQVVLQTDVEKKEAILRDIFSSFFQKEVQVLGDFSKNSTVRSLILLLSRRVGQKVDLSRISQEIGVSRQTLYDYLEFLSGTYFVSLLPALGRDDVAVRKQRKLYFEDVGLFSILDEPPFGSRFENSVLLNLRGGGEMYYWQSKTQEIDFVVKGMRGEINAFEVKETATNSDIKKLSKVADKLGLKNYHLLSHNFVPDKMVKYLFQLPDFCKPAAGR</sequence>
<dbReference type="PANTHER" id="PTHR33295:SF18">
    <property type="entry name" value="AAA+ ATPASE DOMAIN-CONTAINING PROTEIN"/>
    <property type="match status" value="1"/>
</dbReference>
<protein>
    <submittedName>
        <fullName evidence="3">ATPase</fullName>
    </submittedName>
</protein>
<dbReference type="PANTHER" id="PTHR33295">
    <property type="entry name" value="ATPASE"/>
    <property type="match status" value="1"/>
</dbReference>
<reference evidence="3 4" key="1">
    <citation type="journal article" date="2015" name="Nature">
        <title>rRNA introns, odd ribosomes, and small enigmatic genomes across a large radiation of phyla.</title>
        <authorList>
            <person name="Brown C.T."/>
            <person name="Hug L.A."/>
            <person name="Thomas B.C."/>
            <person name="Sharon I."/>
            <person name="Castelle C.J."/>
            <person name="Singh A."/>
            <person name="Wilkins M.J."/>
            <person name="Williams K.H."/>
            <person name="Banfield J.F."/>
        </authorList>
    </citation>
    <scope>NUCLEOTIDE SEQUENCE [LARGE SCALE GENOMIC DNA]</scope>
</reference>
<proteinExistence type="predicted"/>
<dbReference type="EMBL" id="LCBY01000056">
    <property type="protein sequence ID" value="KKS20672.1"/>
    <property type="molecule type" value="Genomic_DNA"/>
</dbReference>
<accession>A0A0G0X8F4</accession>
<evidence type="ECO:0000259" key="1">
    <source>
        <dbReference type="Pfam" id="PF13173"/>
    </source>
</evidence>
<dbReference type="InterPro" id="IPR025420">
    <property type="entry name" value="DUF4143"/>
</dbReference>
<evidence type="ECO:0000313" key="4">
    <source>
        <dbReference type="Proteomes" id="UP000034371"/>
    </source>
</evidence>
<evidence type="ECO:0000313" key="3">
    <source>
        <dbReference type="EMBL" id="KKS20672.1"/>
    </source>
</evidence>
<organism evidence="3 4">
    <name type="scientific">Candidatus Roizmanbacteria bacterium GW2011_GWC2_41_7</name>
    <dbReference type="NCBI Taxonomy" id="1618487"/>
    <lineage>
        <taxon>Bacteria</taxon>
        <taxon>Candidatus Roizmaniibacteriota</taxon>
    </lineage>
</organism>
<dbReference type="Proteomes" id="UP000034371">
    <property type="component" value="Unassembled WGS sequence"/>
</dbReference>
<dbReference type="Pfam" id="PF13635">
    <property type="entry name" value="DUF4143"/>
    <property type="match status" value="1"/>
</dbReference>
<comment type="caution">
    <text evidence="3">The sequence shown here is derived from an EMBL/GenBank/DDBJ whole genome shotgun (WGS) entry which is preliminary data.</text>
</comment>
<dbReference type="InterPro" id="IPR027417">
    <property type="entry name" value="P-loop_NTPase"/>
</dbReference>